<dbReference type="EMBL" id="CP014873">
    <property type="protein sequence ID" value="ANK63407.1"/>
    <property type="molecule type" value="Genomic_DNA"/>
</dbReference>
<name>A0A192H5A7_9LACO</name>
<evidence type="ECO:0000313" key="5">
    <source>
        <dbReference type="EMBL" id="ANK63407.1"/>
    </source>
</evidence>
<dbReference type="InterPro" id="IPR050090">
    <property type="entry name" value="Tyrosine_recombinase_XerCD"/>
</dbReference>
<dbReference type="GO" id="GO:0015074">
    <property type="term" value="P:DNA integration"/>
    <property type="evidence" value="ECO:0007669"/>
    <property type="project" value="UniProtKB-KW"/>
</dbReference>
<dbReference type="InterPro" id="IPR011010">
    <property type="entry name" value="DNA_brk_join_enz"/>
</dbReference>
<dbReference type="InterPro" id="IPR004107">
    <property type="entry name" value="Integrase_SAM-like_N"/>
</dbReference>
<keyword evidence="3" id="KW-0238">DNA-binding</keyword>
<dbReference type="PROSITE" id="PS51898">
    <property type="entry name" value="TYR_RECOMBINASE"/>
    <property type="match status" value="1"/>
</dbReference>
<evidence type="ECO:0000256" key="4">
    <source>
        <dbReference type="ARBA" id="ARBA00023172"/>
    </source>
</evidence>
<dbReference type="GeneID" id="42982957"/>
<comment type="similarity">
    <text evidence="1">Belongs to the 'phage' integrase family.</text>
</comment>
<dbReference type="OrthoDB" id="9801717at2"/>
<dbReference type="InterPro" id="IPR013762">
    <property type="entry name" value="Integrase-like_cat_sf"/>
</dbReference>
<dbReference type="Pfam" id="PF14659">
    <property type="entry name" value="Phage_int_SAM_3"/>
    <property type="match status" value="1"/>
</dbReference>
<proteinExistence type="inferred from homology"/>
<evidence type="ECO:0000256" key="3">
    <source>
        <dbReference type="ARBA" id="ARBA00023125"/>
    </source>
</evidence>
<dbReference type="KEGG" id="lbt:AYR52_07140"/>
<dbReference type="AlphaFoldDB" id="A0A192H5A7"/>
<organism evidence="5 6">
    <name type="scientific">Loigolactobacillus backii</name>
    <dbReference type="NCBI Taxonomy" id="375175"/>
    <lineage>
        <taxon>Bacteria</taxon>
        <taxon>Bacillati</taxon>
        <taxon>Bacillota</taxon>
        <taxon>Bacilli</taxon>
        <taxon>Lactobacillales</taxon>
        <taxon>Lactobacillaceae</taxon>
        <taxon>Loigolactobacillus</taxon>
    </lineage>
</organism>
<dbReference type="PANTHER" id="PTHR30349:SF64">
    <property type="entry name" value="PROPHAGE INTEGRASE INTD-RELATED"/>
    <property type="match status" value="1"/>
</dbReference>
<dbReference type="GO" id="GO:0006310">
    <property type="term" value="P:DNA recombination"/>
    <property type="evidence" value="ECO:0007669"/>
    <property type="project" value="UniProtKB-KW"/>
</dbReference>
<dbReference type="InterPro" id="IPR010998">
    <property type="entry name" value="Integrase_recombinase_N"/>
</dbReference>
<dbReference type="RefSeq" id="WP_068225387.1">
    <property type="nucleotide sequence ID" value="NZ_CP014623.1"/>
</dbReference>
<dbReference type="SUPFAM" id="SSF56349">
    <property type="entry name" value="DNA breaking-rejoining enzymes"/>
    <property type="match status" value="1"/>
</dbReference>
<evidence type="ECO:0000313" key="6">
    <source>
        <dbReference type="Proteomes" id="UP000078582"/>
    </source>
</evidence>
<dbReference type="PANTHER" id="PTHR30349">
    <property type="entry name" value="PHAGE INTEGRASE-RELATED"/>
    <property type="match status" value="1"/>
</dbReference>
<keyword evidence="4" id="KW-0233">DNA recombination</keyword>
<dbReference type="Gene3D" id="1.10.150.130">
    <property type="match status" value="1"/>
</dbReference>
<sequence length="396" mass="45955">MKTKYISVKGHPHIYYYHNDKNKLYRARQKKTINGQVLDFVKNGFSTIKEAETWLNKQISEANDLNITDPTKFTVKSYWRLYYKEKIGSGDWTADSTAQMERVFRLHILPRFGNTKLREVNRMSYRAYLNELRNTKKEDSTPKYSKAMLGNIHKALSALINDAIYNGILISNPLKQIELRSQKQARSKQISHAEYNKVLSWATDNLNGIKLAMFLLPTMGMRHGEVMGVMFKSVEEKSDGTMYLHITRARTQNAPQGKSTKNVYSVRRIKVFPSCAAVLREALRISRLRYKNNNRLPSPDDFIFVSEKARPYDYSRLTYLYRDVSKATGVHVYPHLFRHAFATFANEMRGELNPRDVSNYLGHKNISMTDQYNAGTDEGKDKVIDLMESEVFRKKA</sequence>
<accession>A0A192H5A7</accession>
<evidence type="ECO:0000256" key="1">
    <source>
        <dbReference type="ARBA" id="ARBA00008857"/>
    </source>
</evidence>
<dbReference type="InterPro" id="IPR044068">
    <property type="entry name" value="CB"/>
</dbReference>
<dbReference type="PROSITE" id="PS51900">
    <property type="entry name" value="CB"/>
    <property type="match status" value="1"/>
</dbReference>
<evidence type="ECO:0000256" key="2">
    <source>
        <dbReference type="ARBA" id="ARBA00022908"/>
    </source>
</evidence>
<keyword evidence="2" id="KW-0229">DNA integration</keyword>
<protein>
    <submittedName>
        <fullName evidence="5">Uncharacterized protein</fullName>
    </submittedName>
</protein>
<keyword evidence="6" id="KW-1185">Reference proteome</keyword>
<dbReference type="STRING" id="375175.AYR53_11865"/>
<gene>
    <name evidence="5" type="ORF">AYR53_11865</name>
</gene>
<dbReference type="Proteomes" id="UP000078582">
    <property type="component" value="Chromosome"/>
</dbReference>
<dbReference type="Gene3D" id="1.10.443.10">
    <property type="entry name" value="Intergrase catalytic core"/>
    <property type="match status" value="1"/>
</dbReference>
<reference evidence="5 6" key="1">
    <citation type="submission" date="2016-03" db="EMBL/GenBank/DDBJ databases">
        <title>Pediococcus and Lactobacillus from brewery environment - whole genome sequencing and assembly.</title>
        <authorList>
            <person name="Behr J."/>
            <person name="Geissler A.J."/>
            <person name="Vogel R.F."/>
        </authorList>
    </citation>
    <scope>NUCLEOTIDE SEQUENCE [LARGE SCALE GENOMIC DNA]</scope>
    <source>
        <strain evidence="5 6">TMW 1.1989</strain>
    </source>
</reference>
<dbReference type="CDD" id="cd00397">
    <property type="entry name" value="DNA_BRE_C"/>
    <property type="match status" value="1"/>
</dbReference>
<dbReference type="GO" id="GO:0003677">
    <property type="term" value="F:DNA binding"/>
    <property type="evidence" value="ECO:0007669"/>
    <property type="project" value="UniProtKB-UniRule"/>
</dbReference>
<dbReference type="Pfam" id="PF00589">
    <property type="entry name" value="Phage_integrase"/>
    <property type="match status" value="1"/>
</dbReference>
<dbReference type="InterPro" id="IPR002104">
    <property type="entry name" value="Integrase_catalytic"/>
</dbReference>